<evidence type="ECO:0000256" key="1">
    <source>
        <dbReference type="ARBA" id="ARBA00022741"/>
    </source>
</evidence>
<evidence type="ECO:0000313" key="7">
    <source>
        <dbReference type="Proteomes" id="UP000650524"/>
    </source>
</evidence>
<feature type="active site" description="Tele-AMP-histidine intermediate" evidence="2">
    <location>
        <position position="120"/>
    </location>
</feature>
<feature type="short sequence motif" description="Histidine triad motif" evidence="4">
    <location>
        <begin position="118"/>
        <end position="122"/>
    </location>
</feature>
<dbReference type="InterPro" id="IPR011146">
    <property type="entry name" value="HIT-like"/>
</dbReference>
<feature type="binding site" evidence="3">
    <location>
        <position position="122"/>
    </location>
    <ligand>
        <name>substrate</name>
    </ligand>
</feature>
<dbReference type="GO" id="GO:0000166">
    <property type="term" value="F:nucleotide binding"/>
    <property type="evidence" value="ECO:0007669"/>
    <property type="project" value="UniProtKB-KW"/>
</dbReference>
<organism evidence="6 7">
    <name type="scientific">Candidatus Desulfacyla euxinica</name>
    <dbReference type="NCBI Taxonomy" id="2841693"/>
    <lineage>
        <taxon>Bacteria</taxon>
        <taxon>Deltaproteobacteria</taxon>
        <taxon>Candidatus Desulfacyla</taxon>
    </lineage>
</organism>
<feature type="binding site" evidence="3">
    <location>
        <position position="50"/>
    </location>
    <ligand>
        <name>substrate</name>
    </ligand>
</feature>
<name>A0A8J6T6L1_9DELT</name>
<dbReference type="SUPFAM" id="SSF54197">
    <property type="entry name" value="HIT-like"/>
    <property type="match status" value="1"/>
</dbReference>
<evidence type="ECO:0000313" key="6">
    <source>
        <dbReference type="EMBL" id="MBC8177021.1"/>
    </source>
</evidence>
<dbReference type="AlphaFoldDB" id="A0A8J6T6L1"/>
<evidence type="ECO:0000256" key="2">
    <source>
        <dbReference type="PIRSR" id="PIRSR639383-1"/>
    </source>
</evidence>
<feature type="domain" description="HIT" evidence="5">
    <location>
        <begin position="23"/>
        <end position="133"/>
    </location>
</feature>
<evidence type="ECO:0000256" key="4">
    <source>
        <dbReference type="PROSITE-ProRule" id="PRU00464"/>
    </source>
</evidence>
<dbReference type="PANTHER" id="PTHR42997">
    <property type="entry name" value="HIT FAMILY HYDROLASE"/>
    <property type="match status" value="1"/>
</dbReference>
<dbReference type="PROSITE" id="PS51084">
    <property type="entry name" value="HIT_2"/>
    <property type="match status" value="1"/>
</dbReference>
<protein>
    <submittedName>
        <fullName evidence="6">HIT domain-containing protein</fullName>
    </submittedName>
</protein>
<dbReference type="Gene3D" id="3.30.428.10">
    <property type="entry name" value="HIT-like"/>
    <property type="match status" value="1"/>
</dbReference>
<feature type="binding site" evidence="3">
    <location>
        <begin position="112"/>
        <end position="115"/>
    </location>
    <ligand>
        <name>substrate</name>
    </ligand>
</feature>
<accession>A0A8J6T6L1</accession>
<sequence>MMVLWAPWRMEYILSDQKEGDCIFCPGENRGEDESRLILHVGHLSMVMMNRFPYINGHLLVAPVRHVRGLDLLSQEEKLDLLTMVSRSIETLKQAMGPEGFNVGLNLGQVAGAGVEEHMHFHIVPRWNGDTNYMTVLGEVRVIPEHIVETYHKLLPYYRKPNDNYGGEK</sequence>
<dbReference type="EMBL" id="JACNJD010000181">
    <property type="protein sequence ID" value="MBC8177021.1"/>
    <property type="molecule type" value="Genomic_DNA"/>
</dbReference>
<dbReference type="Pfam" id="PF01230">
    <property type="entry name" value="HIT"/>
    <property type="match status" value="1"/>
</dbReference>
<dbReference type="CDD" id="cd01275">
    <property type="entry name" value="FHIT"/>
    <property type="match status" value="1"/>
</dbReference>
<gene>
    <name evidence="6" type="ORF">H8E19_06405</name>
</gene>
<evidence type="ECO:0000259" key="5">
    <source>
        <dbReference type="PROSITE" id="PS51084"/>
    </source>
</evidence>
<dbReference type="InterPro" id="IPR052908">
    <property type="entry name" value="AP-4-A_phosphorylase"/>
</dbReference>
<reference evidence="6 7" key="1">
    <citation type="submission" date="2020-08" db="EMBL/GenBank/DDBJ databases">
        <title>Bridging the membrane lipid divide: bacteria of the FCB group superphylum have the potential to synthesize archaeal ether lipids.</title>
        <authorList>
            <person name="Villanueva L."/>
            <person name="Von Meijenfeldt F.A.B."/>
            <person name="Westbye A.B."/>
            <person name="Yadav S."/>
            <person name="Hopmans E.C."/>
            <person name="Dutilh B.E."/>
            <person name="Sinninghe Damste J.S."/>
        </authorList>
    </citation>
    <scope>NUCLEOTIDE SEQUENCE [LARGE SCALE GENOMIC DNA]</scope>
    <source>
        <strain evidence="6">NIOZ-UU27</strain>
    </source>
</reference>
<proteinExistence type="predicted"/>
<dbReference type="Proteomes" id="UP000650524">
    <property type="component" value="Unassembled WGS sequence"/>
</dbReference>
<dbReference type="GO" id="GO:0003824">
    <property type="term" value="F:catalytic activity"/>
    <property type="evidence" value="ECO:0007669"/>
    <property type="project" value="InterPro"/>
</dbReference>
<evidence type="ECO:0000256" key="3">
    <source>
        <dbReference type="PIRSR" id="PIRSR639383-2"/>
    </source>
</evidence>
<keyword evidence="1" id="KW-0547">Nucleotide-binding</keyword>
<dbReference type="InterPro" id="IPR036265">
    <property type="entry name" value="HIT-like_sf"/>
</dbReference>
<comment type="caution">
    <text evidence="6">The sequence shown here is derived from an EMBL/GenBank/DDBJ whole genome shotgun (WGS) entry which is preliminary data.</text>
</comment>
<dbReference type="PANTHER" id="PTHR42997:SF1">
    <property type="entry name" value="AP-4-A PHOSPHORYLASE"/>
    <property type="match status" value="1"/>
</dbReference>
<dbReference type="InterPro" id="IPR039383">
    <property type="entry name" value="FHIT"/>
</dbReference>